<accession>A0A098E6S9</accession>
<dbReference type="EMBL" id="CCXY01000027">
    <property type="protein sequence ID" value="CEG11149.1"/>
    <property type="molecule type" value="Genomic_DNA"/>
</dbReference>
<reference evidence="1" key="1">
    <citation type="submission" date="2014-09" db="EMBL/GenBank/DDBJ databases">
        <authorList>
            <person name="Probst J Alexander"/>
        </authorList>
    </citation>
    <scope>NUCLEOTIDE SEQUENCE</scope>
</reference>
<gene>
    <name evidence="1" type="ORF">MSIBF_A1220003</name>
</gene>
<dbReference type="InterPro" id="IPR005063">
    <property type="entry name" value="Transposase_27"/>
</dbReference>
<dbReference type="GO" id="GO:0006313">
    <property type="term" value="P:DNA transposition"/>
    <property type="evidence" value="ECO:0007669"/>
    <property type="project" value="InterPro"/>
</dbReference>
<dbReference type="AlphaFoldDB" id="A0A098E6S9"/>
<dbReference type="Pfam" id="PF03400">
    <property type="entry name" value="DDE_Tnp_IS1"/>
    <property type="match status" value="1"/>
</dbReference>
<sequence>MDCSTNKTTGWVIGDRSIKTAKKLYEKLKHLDAVFYVDDWDPYKGVIPEKQHIVADKKSGKTNIIERFNCKMR</sequence>
<evidence type="ECO:0000313" key="1">
    <source>
        <dbReference type="EMBL" id="CEG11149.1"/>
    </source>
</evidence>
<name>A0A098E6S9_9ZZZZ</name>
<proteinExistence type="predicted"/>
<protein>
    <submittedName>
        <fullName evidence="1">Transposase</fullName>
    </submittedName>
</protein>
<dbReference type="GO" id="GO:0003677">
    <property type="term" value="F:DNA binding"/>
    <property type="evidence" value="ECO:0007669"/>
    <property type="project" value="InterPro"/>
</dbReference>
<organism evidence="1">
    <name type="scientific">groundwater metagenome</name>
    <dbReference type="NCBI Taxonomy" id="717931"/>
    <lineage>
        <taxon>unclassified sequences</taxon>
        <taxon>metagenomes</taxon>
        <taxon>ecological metagenomes</taxon>
    </lineage>
</organism>
<dbReference type="GO" id="GO:0004803">
    <property type="term" value="F:transposase activity"/>
    <property type="evidence" value="ECO:0007669"/>
    <property type="project" value="InterPro"/>
</dbReference>